<name>A0A401WUP2_ACEPA</name>
<sequence length="145" mass="15868">MNIIKISIFSLLFIAIPLKSHAEKIEFINVSISKTKKPKVTIKTNLPEGMEIAIDINKVGGGYADSYNGTVRRGEIITDQFSQNGSDLPPGQYMVMILSSGAQFEPDPIQKIIGENGEKLLGPDVKESTMGVGNVIDKRVFFDIP</sequence>
<gene>
    <name evidence="1" type="ORF">NBRC3188_1765</name>
</gene>
<comment type="caution">
    <text evidence="1">The sequence shown here is derived from an EMBL/GenBank/DDBJ whole genome shotgun (WGS) entry which is preliminary data.</text>
</comment>
<evidence type="ECO:0008006" key="3">
    <source>
        <dbReference type="Google" id="ProtNLM"/>
    </source>
</evidence>
<organism evidence="1 2">
    <name type="scientific">Acetobacter pasteurianus NBRC 3188</name>
    <dbReference type="NCBI Taxonomy" id="1226663"/>
    <lineage>
        <taxon>Bacteria</taxon>
        <taxon>Pseudomonadati</taxon>
        <taxon>Pseudomonadota</taxon>
        <taxon>Alphaproteobacteria</taxon>
        <taxon>Acetobacterales</taxon>
        <taxon>Acetobacteraceae</taxon>
        <taxon>Acetobacter</taxon>
    </lineage>
</organism>
<reference evidence="1 2" key="1">
    <citation type="submission" date="2016-06" db="EMBL/GenBank/DDBJ databases">
        <title>Acetobacter pasteurianus NBRC 3188 whole genome sequencing project.</title>
        <authorList>
            <person name="Matsutani M."/>
            <person name="Shiwa Y."/>
            <person name="Okamoto-Kainuma A."/>
            <person name="Ishikawa M."/>
            <person name="Koizumi Y."/>
            <person name="Yoshikawa H."/>
            <person name="Yakushi T."/>
            <person name="Matsushita K."/>
        </authorList>
    </citation>
    <scope>NUCLEOTIDE SEQUENCE [LARGE SCALE GENOMIC DNA]</scope>
    <source>
        <strain evidence="1 2">NBRC 3188</strain>
    </source>
</reference>
<dbReference type="Proteomes" id="UP000287300">
    <property type="component" value="Unassembled WGS sequence"/>
</dbReference>
<proteinExistence type="predicted"/>
<dbReference type="RefSeq" id="WP_124295802.1">
    <property type="nucleotide sequence ID" value="NZ_BDES01000049.1"/>
</dbReference>
<protein>
    <recommendedName>
        <fullName evidence="3">DUF2141 domain-containing protein</fullName>
    </recommendedName>
</protein>
<dbReference type="AlphaFoldDB" id="A0A401WUP2"/>
<accession>A0A401WUP2</accession>
<evidence type="ECO:0000313" key="1">
    <source>
        <dbReference type="EMBL" id="GCD53068.1"/>
    </source>
</evidence>
<dbReference type="EMBL" id="BDES01000049">
    <property type="protein sequence ID" value="GCD53068.1"/>
    <property type="molecule type" value="Genomic_DNA"/>
</dbReference>
<evidence type="ECO:0000313" key="2">
    <source>
        <dbReference type="Proteomes" id="UP000287300"/>
    </source>
</evidence>